<dbReference type="Proteomes" id="UP001157974">
    <property type="component" value="Unassembled WGS sequence"/>
</dbReference>
<dbReference type="EMBL" id="JAMWBK010000007">
    <property type="protein sequence ID" value="KAJ8903545.1"/>
    <property type="molecule type" value="Genomic_DNA"/>
</dbReference>
<evidence type="ECO:0000256" key="1">
    <source>
        <dbReference type="SAM" id="MobiDB-lite"/>
    </source>
</evidence>
<feature type="compositionally biased region" description="Basic and acidic residues" evidence="1">
    <location>
        <begin position="1"/>
        <end position="10"/>
    </location>
</feature>
<comment type="caution">
    <text evidence="2">The sequence shown here is derived from an EMBL/GenBank/DDBJ whole genome shotgun (WGS) entry which is preliminary data.</text>
</comment>
<proteinExistence type="predicted"/>
<evidence type="ECO:0000313" key="2">
    <source>
        <dbReference type="EMBL" id="KAJ8903545.1"/>
    </source>
</evidence>
<keyword evidence="3" id="KW-1185">Reference proteome</keyword>
<gene>
    <name evidence="2" type="ORF">NDN08_004650</name>
</gene>
<sequence length="125" mass="13433">MRGDHSEARGRLSGSAEAQRQMAEGFRSSKGESQGQATSWGNSGPMRSGVIEGEHRSRSRHVPEVSYLPFANGGAIGQANVIQTEVQYPPVSAGTPFVYTERPYAPMGIVQPIGTVVLQEPARFC</sequence>
<feature type="compositionally biased region" description="Polar residues" evidence="1">
    <location>
        <begin position="31"/>
        <end position="42"/>
    </location>
</feature>
<feature type="region of interest" description="Disordered" evidence="1">
    <location>
        <begin position="1"/>
        <end position="58"/>
    </location>
</feature>
<organism evidence="2 3">
    <name type="scientific">Rhodosorus marinus</name>
    <dbReference type="NCBI Taxonomy" id="101924"/>
    <lineage>
        <taxon>Eukaryota</taxon>
        <taxon>Rhodophyta</taxon>
        <taxon>Stylonematophyceae</taxon>
        <taxon>Stylonematales</taxon>
        <taxon>Stylonemataceae</taxon>
        <taxon>Rhodosorus</taxon>
    </lineage>
</organism>
<accession>A0AAV8ULU5</accession>
<evidence type="ECO:0000313" key="3">
    <source>
        <dbReference type="Proteomes" id="UP001157974"/>
    </source>
</evidence>
<protein>
    <submittedName>
        <fullName evidence="2">Uncharacterized protein</fullName>
    </submittedName>
</protein>
<reference evidence="2 3" key="1">
    <citation type="journal article" date="2023" name="Nat. Commun.">
        <title>Origin of minicircular mitochondrial genomes in red algae.</title>
        <authorList>
            <person name="Lee Y."/>
            <person name="Cho C.H."/>
            <person name="Lee Y.M."/>
            <person name="Park S.I."/>
            <person name="Yang J.H."/>
            <person name="West J.A."/>
            <person name="Bhattacharya D."/>
            <person name="Yoon H.S."/>
        </authorList>
    </citation>
    <scope>NUCLEOTIDE SEQUENCE [LARGE SCALE GENOMIC DNA]</scope>
    <source>
        <strain evidence="2 3">CCMP1338</strain>
        <tissue evidence="2">Whole cell</tissue>
    </source>
</reference>
<dbReference type="AlphaFoldDB" id="A0AAV8ULU5"/>
<name>A0AAV8ULU5_9RHOD</name>